<sequence>MEGFDGRAAADGGERCHVEGASDGGAAASDMALAAPGAALVGDGRDADEGCEFLSSTAPSSGSSAMRTAVPISPMPGAVSSRSRRAAISGSVSMASAMAASTRASWVLRAARVSPIRAATACGACSRRFFLGDCHVDELTAAGDGGSKRYAAVVDMGDLRRPHPRTIG</sequence>
<evidence type="ECO:0000313" key="3">
    <source>
        <dbReference type="Proteomes" id="UP000538507"/>
    </source>
</evidence>
<comment type="caution">
    <text evidence="2">The sequence shown here is derived from an EMBL/GenBank/DDBJ whole genome shotgun (WGS) entry which is preliminary data.</text>
</comment>
<organism evidence="2 3">
    <name type="scientific">Rhizobium leguminosarum</name>
    <dbReference type="NCBI Taxonomy" id="384"/>
    <lineage>
        <taxon>Bacteria</taxon>
        <taxon>Pseudomonadati</taxon>
        <taxon>Pseudomonadota</taxon>
        <taxon>Alphaproteobacteria</taxon>
        <taxon>Hyphomicrobiales</taxon>
        <taxon>Rhizobiaceae</taxon>
        <taxon>Rhizobium/Agrobacterium group</taxon>
        <taxon>Rhizobium</taxon>
    </lineage>
</organism>
<reference evidence="2 3" key="1">
    <citation type="submission" date="2020-08" db="EMBL/GenBank/DDBJ databases">
        <title>Genomic Encyclopedia of Type Strains, Phase IV (KMG-V): Genome sequencing to study the core and pangenomes of soil and plant-associated prokaryotes.</title>
        <authorList>
            <person name="Whitman W."/>
        </authorList>
    </citation>
    <scope>NUCLEOTIDE SEQUENCE [LARGE SCALE GENOMIC DNA]</scope>
    <source>
        <strain evidence="2 3">SEMIA 415</strain>
    </source>
</reference>
<proteinExistence type="predicted"/>
<dbReference type="AlphaFoldDB" id="A0AAE2MPV9"/>
<dbReference type="Proteomes" id="UP000538507">
    <property type="component" value="Unassembled WGS sequence"/>
</dbReference>
<dbReference type="EMBL" id="JACIGO010000008">
    <property type="protein sequence ID" value="MBB4293060.1"/>
    <property type="molecule type" value="Genomic_DNA"/>
</dbReference>
<accession>A0AAE2MPV9</accession>
<evidence type="ECO:0000313" key="2">
    <source>
        <dbReference type="EMBL" id="MBB4293060.1"/>
    </source>
</evidence>
<protein>
    <submittedName>
        <fullName evidence="2">Uncharacterized protein</fullName>
    </submittedName>
</protein>
<gene>
    <name evidence="2" type="ORF">GGE16_005145</name>
</gene>
<name>A0AAE2MPV9_RHILE</name>
<feature type="region of interest" description="Disordered" evidence="1">
    <location>
        <begin position="1"/>
        <end position="22"/>
    </location>
</feature>
<evidence type="ECO:0000256" key="1">
    <source>
        <dbReference type="SAM" id="MobiDB-lite"/>
    </source>
</evidence>